<dbReference type="Pfam" id="PF00211">
    <property type="entry name" value="Guanylate_cyc"/>
    <property type="match status" value="1"/>
</dbReference>
<evidence type="ECO:0000313" key="3">
    <source>
        <dbReference type="EMBL" id="TFV44478.1"/>
    </source>
</evidence>
<dbReference type="InterPro" id="IPR001054">
    <property type="entry name" value="A/G_cyclase"/>
</dbReference>
<comment type="caution">
    <text evidence="3">The sequence shown here is derived from an EMBL/GenBank/DDBJ whole genome shotgun (WGS) entry which is preliminary data.</text>
</comment>
<accession>A0A4Y9LLQ6</accession>
<dbReference type="SUPFAM" id="SSF55073">
    <property type="entry name" value="Nucleotide cyclase"/>
    <property type="match status" value="1"/>
</dbReference>
<evidence type="ECO:0000256" key="1">
    <source>
        <dbReference type="SAM" id="MobiDB-lite"/>
    </source>
</evidence>
<dbReference type="InterPro" id="IPR050697">
    <property type="entry name" value="Adenylyl/Guanylyl_Cyclase_3/4"/>
</dbReference>
<dbReference type="SMART" id="SM00044">
    <property type="entry name" value="CYCc"/>
    <property type="match status" value="1"/>
</dbReference>
<proteinExistence type="predicted"/>
<dbReference type="FunFam" id="3.30.70.1230:FF:000041">
    <property type="entry name" value="Adenylate cyclase 1"/>
    <property type="match status" value="1"/>
</dbReference>
<protein>
    <submittedName>
        <fullName evidence="3">Adenylate/guanylate cyclase domain-containing protein</fullName>
    </submittedName>
</protein>
<dbReference type="GO" id="GO:0004016">
    <property type="term" value="F:adenylate cyclase activity"/>
    <property type="evidence" value="ECO:0007669"/>
    <property type="project" value="UniProtKB-ARBA"/>
</dbReference>
<gene>
    <name evidence="3" type="ORF">E4K65_27730</name>
</gene>
<dbReference type="GO" id="GO:0006171">
    <property type="term" value="P:cAMP biosynthetic process"/>
    <property type="evidence" value="ECO:0007669"/>
    <property type="project" value="TreeGrafter"/>
</dbReference>
<sequence>MARLTRSRRSTISPHVQTAAKGQDMNAPDKNPPATLSDGVVDWLTNGTRDERFIDNIFAQMCLRLQQAGIPLKRSTLHVLIHHPQWLGARFMWSDGMREAEIARVDYDVRERSEFIGSPANEMFEGATEVRENLERDPALGRKHALYDEMRTKGLTDYVAWPLYYTLGKRHLVTFATDRPGGFNDAHIAALKKLLPVLALVSEIRIKNRLARTLLETYVGSHAGELILAGATRRGTGTTVRAAIMICDLRDFTKISDNWPRDDVIDLLNDYFDAMSEPIARHGGEILKFIGDGLLAIFPLSQPNACANLLHAVTEARAAMVALNERNNGSGRAPLNYGIGVHVGDVMYGNIGSTTRLDFTVIGPAVNMASRLEALTKQLGKKVLLSRAFADLVEPRFELERVGEHEVRGFSEPIELFAFEPGPTT</sequence>
<dbReference type="Proteomes" id="UP000297966">
    <property type="component" value="Unassembled WGS sequence"/>
</dbReference>
<dbReference type="Gene3D" id="3.30.70.1230">
    <property type="entry name" value="Nucleotide cyclase"/>
    <property type="match status" value="1"/>
</dbReference>
<evidence type="ECO:0000259" key="2">
    <source>
        <dbReference type="PROSITE" id="PS50125"/>
    </source>
</evidence>
<dbReference type="PANTHER" id="PTHR43081">
    <property type="entry name" value="ADENYLATE CYCLASE, TERMINAL-DIFFERENTIATION SPECIFIC-RELATED"/>
    <property type="match status" value="1"/>
</dbReference>
<feature type="region of interest" description="Disordered" evidence="1">
    <location>
        <begin position="1"/>
        <end position="34"/>
    </location>
</feature>
<feature type="domain" description="Guanylate cyclase" evidence="2">
    <location>
        <begin position="243"/>
        <end position="373"/>
    </location>
</feature>
<dbReference type="PROSITE" id="PS50125">
    <property type="entry name" value="GUANYLATE_CYCLASE_2"/>
    <property type="match status" value="1"/>
</dbReference>
<evidence type="ECO:0000313" key="4">
    <source>
        <dbReference type="Proteomes" id="UP000297966"/>
    </source>
</evidence>
<reference evidence="3 4" key="1">
    <citation type="submission" date="2019-03" db="EMBL/GenBank/DDBJ databases">
        <title>Bradyrhizobium diversity isolated from nodules of Chamaecrista fasciculata.</title>
        <authorList>
            <person name="Klepa M.S."/>
            <person name="Urquiaga M.O."/>
            <person name="Hungria M."/>
            <person name="Delamuta J.R."/>
        </authorList>
    </citation>
    <scope>NUCLEOTIDE SEQUENCE [LARGE SCALE GENOMIC DNA]</scope>
    <source>
        <strain evidence="3 4">CNPSo 3448</strain>
    </source>
</reference>
<dbReference type="PANTHER" id="PTHR43081:SF11">
    <property type="entry name" value="BLR2264 PROTEIN"/>
    <property type="match status" value="1"/>
</dbReference>
<dbReference type="EMBL" id="SPQT01000018">
    <property type="protein sequence ID" value="TFV44478.1"/>
    <property type="molecule type" value="Genomic_DNA"/>
</dbReference>
<organism evidence="3 4">
    <name type="scientific">Bradyrhizobium niftali</name>
    <dbReference type="NCBI Taxonomy" id="2560055"/>
    <lineage>
        <taxon>Bacteria</taxon>
        <taxon>Pseudomonadati</taxon>
        <taxon>Pseudomonadota</taxon>
        <taxon>Alphaproteobacteria</taxon>
        <taxon>Hyphomicrobiales</taxon>
        <taxon>Nitrobacteraceae</taxon>
        <taxon>Bradyrhizobium</taxon>
    </lineage>
</organism>
<dbReference type="OrthoDB" id="4565346at2"/>
<dbReference type="AlphaFoldDB" id="A0A4Y9LLQ6"/>
<dbReference type="InterPro" id="IPR029787">
    <property type="entry name" value="Nucleotide_cyclase"/>
</dbReference>
<dbReference type="GO" id="GO:0035556">
    <property type="term" value="P:intracellular signal transduction"/>
    <property type="evidence" value="ECO:0007669"/>
    <property type="project" value="InterPro"/>
</dbReference>
<name>A0A4Y9LLQ6_9BRAD</name>
<keyword evidence="4" id="KW-1185">Reference proteome</keyword>
<dbReference type="CDD" id="cd07302">
    <property type="entry name" value="CHD"/>
    <property type="match status" value="1"/>
</dbReference>